<dbReference type="STRING" id="39966.A0A369IYM6"/>
<sequence length="138" mass="14953">MASTTTQNSQKFHTSNPYEKQFGYSRAVRRGPFIFVSGTTSIDGTTGVLLHPESAYEQERQIFAEIVGAVEAVGGTREDVVRVRMFVTADEDSGDVGRALKESFGAVGPAATMILGAKFVDAQMKVEIEADAVMLTLW</sequence>
<dbReference type="InParanoid" id="A0A369IYM6"/>
<accession>A0A369IYM6</accession>
<dbReference type="EMBL" id="LUEZ02000096">
    <property type="protein sequence ID" value="RDB14859.1"/>
    <property type="molecule type" value="Genomic_DNA"/>
</dbReference>
<name>A0A369IYM6_HYPMA</name>
<gene>
    <name evidence="1" type="ORF">Hypma_016352</name>
</gene>
<dbReference type="Gene3D" id="3.30.1330.40">
    <property type="entry name" value="RutC-like"/>
    <property type="match status" value="1"/>
</dbReference>
<evidence type="ECO:0000313" key="2">
    <source>
        <dbReference type="Proteomes" id="UP000076154"/>
    </source>
</evidence>
<dbReference type="InterPro" id="IPR006175">
    <property type="entry name" value="YjgF/YER057c/UK114"/>
</dbReference>
<dbReference type="OrthoDB" id="686384at2759"/>
<dbReference type="PANTHER" id="PTHR43857:SF1">
    <property type="entry name" value="YJGH FAMILY PROTEIN"/>
    <property type="match status" value="1"/>
</dbReference>
<evidence type="ECO:0008006" key="3">
    <source>
        <dbReference type="Google" id="ProtNLM"/>
    </source>
</evidence>
<dbReference type="InterPro" id="IPR035959">
    <property type="entry name" value="RutC-like_sf"/>
</dbReference>
<reference evidence="1" key="1">
    <citation type="submission" date="2018-04" db="EMBL/GenBank/DDBJ databases">
        <title>Whole genome sequencing of Hypsizygus marmoreus.</title>
        <authorList>
            <person name="Choi I.-G."/>
            <person name="Min B."/>
            <person name="Kim J.-G."/>
            <person name="Kim S."/>
            <person name="Oh Y.-L."/>
            <person name="Kong W.-S."/>
            <person name="Park H."/>
            <person name="Jeong J."/>
            <person name="Song E.-S."/>
        </authorList>
    </citation>
    <scope>NUCLEOTIDE SEQUENCE [LARGE SCALE GENOMIC DNA]</scope>
    <source>
        <strain evidence="1">51987-8</strain>
    </source>
</reference>
<dbReference type="Proteomes" id="UP000076154">
    <property type="component" value="Unassembled WGS sequence"/>
</dbReference>
<dbReference type="SUPFAM" id="SSF55298">
    <property type="entry name" value="YjgF-like"/>
    <property type="match status" value="1"/>
</dbReference>
<organism evidence="1 2">
    <name type="scientific">Hypsizygus marmoreus</name>
    <name type="common">White beech mushroom</name>
    <name type="synonym">Agaricus marmoreus</name>
    <dbReference type="NCBI Taxonomy" id="39966"/>
    <lineage>
        <taxon>Eukaryota</taxon>
        <taxon>Fungi</taxon>
        <taxon>Dikarya</taxon>
        <taxon>Basidiomycota</taxon>
        <taxon>Agaricomycotina</taxon>
        <taxon>Agaricomycetes</taxon>
        <taxon>Agaricomycetidae</taxon>
        <taxon>Agaricales</taxon>
        <taxon>Tricholomatineae</taxon>
        <taxon>Lyophyllaceae</taxon>
        <taxon>Hypsizygus</taxon>
    </lineage>
</organism>
<dbReference type="AlphaFoldDB" id="A0A369IYM6"/>
<keyword evidence="2" id="KW-1185">Reference proteome</keyword>
<protein>
    <recommendedName>
        <fullName evidence="3">YjgF-like protein</fullName>
    </recommendedName>
</protein>
<proteinExistence type="predicted"/>
<dbReference type="PANTHER" id="PTHR43857">
    <property type="entry name" value="BLR7761 PROTEIN"/>
    <property type="match status" value="1"/>
</dbReference>
<comment type="caution">
    <text evidence="1">The sequence shown here is derived from an EMBL/GenBank/DDBJ whole genome shotgun (WGS) entry which is preliminary data.</text>
</comment>
<dbReference type="CDD" id="cd06154">
    <property type="entry name" value="YjgF_YER057c_UK114_like_6"/>
    <property type="match status" value="1"/>
</dbReference>
<dbReference type="Pfam" id="PF01042">
    <property type="entry name" value="Ribonuc_L-PSP"/>
    <property type="match status" value="1"/>
</dbReference>
<evidence type="ECO:0000313" key="1">
    <source>
        <dbReference type="EMBL" id="RDB14859.1"/>
    </source>
</evidence>